<dbReference type="OrthoDB" id="6627536at2759"/>
<protein>
    <recommendedName>
        <fullName evidence="2">SET domain-containing protein</fullName>
    </recommendedName>
</protein>
<name>E3LEE5_CAERE</name>
<dbReference type="eggNOG" id="KOG2589">
    <property type="taxonomic scope" value="Eukaryota"/>
</dbReference>
<dbReference type="InterPro" id="IPR039977">
    <property type="entry name" value="Suv4-20/Set9"/>
</dbReference>
<dbReference type="GO" id="GO:0042799">
    <property type="term" value="F:histone H4K20 methyltransferase activity"/>
    <property type="evidence" value="ECO:0007669"/>
    <property type="project" value="TreeGrafter"/>
</dbReference>
<proteinExistence type="predicted"/>
<dbReference type="Proteomes" id="UP000008281">
    <property type="component" value="Unassembled WGS sequence"/>
</dbReference>
<dbReference type="PANTHER" id="PTHR12977:SF4">
    <property type="entry name" value="HISTONE-LYSINE N-METHYLTRANSFERASE KMT5B"/>
    <property type="match status" value="1"/>
</dbReference>
<dbReference type="PANTHER" id="PTHR12977">
    <property type="entry name" value="SUPPRESSOR OF VARIEGATION 4-20-RELATED"/>
    <property type="match status" value="1"/>
</dbReference>
<sequence length="614" mass="68732">MGGFNASDIMIDSGKNVICSVPDTDRHISFPLADSVNERLPVVIEISSPAASAAHFFKFDFYLLFALSSAISKTSTMSTVDYITNDDIKSVLRGRNLKFKEQQEDMDLVRMDDFVRSSLLDPIYGFETNKCLPNYCSIPESLKAEVAKLIKAHVFIENNDDIRQVNNYMLLFDVRSGFTAVPCHDFDMEFNLGLKLIATRMWMPGQLMATYNLCSYFERLEPYFNPYSVSNAHKKKSNKVWLGPCAIVNHSCNPNATYHTVENQTIIQVLSPISIGEEITVNYGPTFFPSGACKCATCKLGEEKEQTETGQRKPRIPDSSFKPKHTRETFDIYSKIFAKIEYPAHLQVRADHAERYFIGNVTVVTEKDVYKMMADMQTDVTNMGNRIDVFGCMAGLDDPNRNLLSSALQGISYFTEIGKLALTKVGSDPGEIKEVLSGLHTFLGQMKVDFELRSAERAADSRLVNIFKEGKKAHRERQLEDYELVVPDIPLILQVEKPNTPEEAIGLQADHELGSPSAVSIPTTEPTTPITSRSTSKKKRQLNTGTVSAGKKVRKEESPSSESDGEIAELTIKVKYRNGSSKMISVNAAYDSEQPEAEISKVRDFLLERITKTL</sequence>
<evidence type="ECO:0000256" key="1">
    <source>
        <dbReference type="SAM" id="MobiDB-lite"/>
    </source>
</evidence>
<dbReference type="InterPro" id="IPR001214">
    <property type="entry name" value="SET_dom"/>
</dbReference>
<feature type="region of interest" description="Disordered" evidence="1">
    <location>
        <begin position="512"/>
        <end position="565"/>
    </location>
</feature>
<dbReference type="InterPro" id="IPR046341">
    <property type="entry name" value="SET_dom_sf"/>
</dbReference>
<accession>E3LEE5</accession>
<dbReference type="InParanoid" id="E3LEE5"/>
<dbReference type="GO" id="GO:0005634">
    <property type="term" value="C:nucleus"/>
    <property type="evidence" value="ECO:0007669"/>
    <property type="project" value="TreeGrafter"/>
</dbReference>
<evidence type="ECO:0000313" key="3">
    <source>
        <dbReference type="EMBL" id="EFO82920.1"/>
    </source>
</evidence>
<keyword evidence="4" id="KW-1185">Reference proteome</keyword>
<gene>
    <name evidence="3" type="ORF">CRE_00800</name>
</gene>
<dbReference type="HOGENOM" id="CLU_444993_0_0_1"/>
<dbReference type="STRING" id="31234.E3LEE5"/>
<feature type="domain" description="SET" evidence="2">
    <location>
        <begin position="172"/>
        <end position="284"/>
    </location>
</feature>
<dbReference type="PROSITE" id="PS50280">
    <property type="entry name" value="SET"/>
    <property type="match status" value="1"/>
</dbReference>
<evidence type="ECO:0000259" key="2">
    <source>
        <dbReference type="PROSITE" id="PS50280"/>
    </source>
</evidence>
<reference evidence="3" key="1">
    <citation type="submission" date="2007-07" db="EMBL/GenBank/DDBJ databases">
        <title>PCAP assembly of the Caenorhabditis remanei genome.</title>
        <authorList>
            <consortium name="The Caenorhabditis remanei Sequencing Consortium"/>
            <person name="Wilson R.K."/>
        </authorList>
    </citation>
    <scope>NUCLEOTIDE SEQUENCE [LARGE SCALE GENOMIC DNA]</scope>
    <source>
        <strain evidence="3">PB4641</strain>
    </source>
</reference>
<dbReference type="Gene3D" id="2.170.270.10">
    <property type="entry name" value="SET domain"/>
    <property type="match status" value="1"/>
</dbReference>
<dbReference type="AlphaFoldDB" id="E3LEE5"/>
<dbReference type="Pfam" id="PF00856">
    <property type="entry name" value="SET"/>
    <property type="match status" value="1"/>
</dbReference>
<dbReference type="EMBL" id="DS268407">
    <property type="protein sequence ID" value="EFO82920.1"/>
    <property type="molecule type" value="Genomic_DNA"/>
</dbReference>
<feature type="compositionally biased region" description="Low complexity" evidence="1">
    <location>
        <begin position="520"/>
        <end position="534"/>
    </location>
</feature>
<organism evidence="4">
    <name type="scientific">Caenorhabditis remanei</name>
    <name type="common">Caenorhabditis vulgaris</name>
    <dbReference type="NCBI Taxonomy" id="31234"/>
    <lineage>
        <taxon>Eukaryota</taxon>
        <taxon>Metazoa</taxon>
        <taxon>Ecdysozoa</taxon>
        <taxon>Nematoda</taxon>
        <taxon>Chromadorea</taxon>
        <taxon>Rhabditida</taxon>
        <taxon>Rhabditina</taxon>
        <taxon>Rhabditomorpha</taxon>
        <taxon>Rhabditoidea</taxon>
        <taxon>Rhabditidae</taxon>
        <taxon>Peloderinae</taxon>
        <taxon>Caenorhabditis</taxon>
    </lineage>
</organism>
<evidence type="ECO:0000313" key="4">
    <source>
        <dbReference type="Proteomes" id="UP000008281"/>
    </source>
</evidence>
<dbReference type="SUPFAM" id="SSF82199">
    <property type="entry name" value="SET domain"/>
    <property type="match status" value="1"/>
</dbReference>